<accession>A0A9P6SU00</accession>
<evidence type="ECO:0000256" key="1">
    <source>
        <dbReference type="SAM" id="MobiDB-lite"/>
    </source>
</evidence>
<dbReference type="AlphaFoldDB" id="A0A9P6SU00"/>
<name>A0A9P6SU00_9FUNG</name>
<proteinExistence type="predicted"/>
<gene>
    <name evidence="2" type="ORF">BGZ65_002185</name>
</gene>
<evidence type="ECO:0000313" key="2">
    <source>
        <dbReference type="EMBL" id="KAG0002938.1"/>
    </source>
</evidence>
<comment type="caution">
    <text evidence="2">The sequence shown here is derived from an EMBL/GenBank/DDBJ whole genome shotgun (WGS) entry which is preliminary data.</text>
</comment>
<dbReference type="OrthoDB" id="2421352at2759"/>
<feature type="compositionally biased region" description="Acidic residues" evidence="1">
    <location>
        <begin position="71"/>
        <end position="92"/>
    </location>
</feature>
<evidence type="ECO:0000313" key="3">
    <source>
        <dbReference type="Proteomes" id="UP000749646"/>
    </source>
</evidence>
<keyword evidence="3" id="KW-1185">Reference proteome</keyword>
<feature type="region of interest" description="Disordered" evidence="1">
    <location>
        <begin position="38"/>
        <end position="97"/>
    </location>
</feature>
<sequence>MAQNKLALGGKDENIRKGAAKTTQKVWDQELDDVKQELKYEKKQPTKRKASWKDSTPRKRAVKGKGKAPANDEDSSDEDDDNGDDQPDDDDGNDPKKKLRVCTATFKQIIRSDLSVNDASTESWNLIGRNERKKEPGKEHVIFTNFVRAFDLTNKQAAKDDFIQLINSRHIRLKRRVKILKAFEISQEHHEVQFWADQDLQLHAEVTTKRVAIVVLDGGL</sequence>
<dbReference type="Proteomes" id="UP000749646">
    <property type="component" value="Unassembled WGS sequence"/>
</dbReference>
<reference evidence="2" key="1">
    <citation type="journal article" date="2020" name="Fungal Divers.">
        <title>Resolving the Mortierellaceae phylogeny through synthesis of multi-gene phylogenetics and phylogenomics.</title>
        <authorList>
            <person name="Vandepol N."/>
            <person name="Liber J."/>
            <person name="Desiro A."/>
            <person name="Na H."/>
            <person name="Kennedy M."/>
            <person name="Barry K."/>
            <person name="Grigoriev I.V."/>
            <person name="Miller A.N."/>
            <person name="O'Donnell K."/>
            <person name="Stajich J.E."/>
            <person name="Bonito G."/>
        </authorList>
    </citation>
    <scope>NUCLEOTIDE SEQUENCE</scope>
    <source>
        <strain evidence="2">MES-2147</strain>
    </source>
</reference>
<protein>
    <submittedName>
        <fullName evidence="2">Uncharacterized protein</fullName>
    </submittedName>
</protein>
<feature type="region of interest" description="Disordered" evidence="1">
    <location>
        <begin position="1"/>
        <end position="26"/>
    </location>
</feature>
<organism evidence="2 3">
    <name type="scientific">Modicella reniformis</name>
    <dbReference type="NCBI Taxonomy" id="1440133"/>
    <lineage>
        <taxon>Eukaryota</taxon>
        <taxon>Fungi</taxon>
        <taxon>Fungi incertae sedis</taxon>
        <taxon>Mucoromycota</taxon>
        <taxon>Mortierellomycotina</taxon>
        <taxon>Mortierellomycetes</taxon>
        <taxon>Mortierellales</taxon>
        <taxon>Mortierellaceae</taxon>
        <taxon>Modicella</taxon>
    </lineage>
</organism>
<dbReference type="EMBL" id="JAAAHW010000394">
    <property type="protein sequence ID" value="KAG0002938.1"/>
    <property type="molecule type" value="Genomic_DNA"/>
</dbReference>